<dbReference type="PANTHER" id="PTHR44051">
    <property type="entry name" value="GLUTATHIONE S-TRANSFERASE-RELATED"/>
    <property type="match status" value="1"/>
</dbReference>
<dbReference type="SUPFAM" id="SSF52833">
    <property type="entry name" value="Thioredoxin-like"/>
    <property type="match status" value="1"/>
</dbReference>
<dbReference type="SFLD" id="SFLDS00019">
    <property type="entry name" value="Glutathione_Transferase_(cytos"/>
    <property type="match status" value="1"/>
</dbReference>
<accession>A0ABW9XAW7</accession>
<dbReference type="InterPro" id="IPR010987">
    <property type="entry name" value="Glutathione-S-Trfase_C-like"/>
</dbReference>
<dbReference type="InterPro" id="IPR036282">
    <property type="entry name" value="Glutathione-S-Trfase_C_sf"/>
</dbReference>
<gene>
    <name evidence="3" type="ORF">GTZ99_03790</name>
</gene>
<dbReference type="EMBL" id="JAAAPO010000001">
    <property type="protein sequence ID" value="NBC35674.1"/>
    <property type="molecule type" value="Genomic_DNA"/>
</dbReference>
<dbReference type="InterPro" id="IPR004046">
    <property type="entry name" value="GST_C"/>
</dbReference>
<feature type="domain" description="GST N-terminal" evidence="1">
    <location>
        <begin position="1"/>
        <end position="77"/>
    </location>
</feature>
<keyword evidence="4" id="KW-1185">Reference proteome</keyword>
<organism evidence="3 4">
    <name type="scientific">Novosphingobium ovatum</name>
    <dbReference type="NCBI Taxonomy" id="1908523"/>
    <lineage>
        <taxon>Bacteria</taxon>
        <taxon>Pseudomonadati</taxon>
        <taxon>Pseudomonadota</taxon>
        <taxon>Alphaproteobacteria</taxon>
        <taxon>Sphingomonadales</taxon>
        <taxon>Sphingomonadaceae</taxon>
        <taxon>Novosphingobium</taxon>
    </lineage>
</organism>
<dbReference type="PROSITE" id="PS50404">
    <property type="entry name" value="GST_NTER"/>
    <property type="match status" value="1"/>
</dbReference>
<dbReference type="Pfam" id="PF13417">
    <property type="entry name" value="GST_N_3"/>
    <property type="match status" value="1"/>
</dbReference>
<protein>
    <submittedName>
        <fullName evidence="3">Glutathione S-transferase family protein</fullName>
    </submittedName>
</protein>
<feature type="domain" description="GST C-terminal" evidence="2">
    <location>
        <begin position="82"/>
        <end position="208"/>
    </location>
</feature>
<dbReference type="SUPFAM" id="SSF47616">
    <property type="entry name" value="GST C-terminal domain-like"/>
    <property type="match status" value="1"/>
</dbReference>
<dbReference type="SFLD" id="SFLDG00358">
    <property type="entry name" value="Main_(cytGST)"/>
    <property type="match status" value="1"/>
</dbReference>
<comment type="caution">
    <text evidence="3">The sequence shown here is derived from an EMBL/GenBank/DDBJ whole genome shotgun (WGS) entry which is preliminary data.</text>
</comment>
<dbReference type="RefSeq" id="WP_161716920.1">
    <property type="nucleotide sequence ID" value="NZ_JAAAPO010000001.1"/>
</dbReference>
<evidence type="ECO:0000313" key="3">
    <source>
        <dbReference type="EMBL" id="NBC35674.1"/>
    </source>
</evidence>
<evidence type="ECO:0000259" key="2">
    <source>
        <dbReference type="PROSITE" id="PS50405"/>
    </source>
</evidence>
<reference evidence="4" key="1">
    <citation type="submission" date="2020-01" db="EMBL/GenBank/DDBJ databases">
        <title>Sphingomonas sp. strain CSW-10.</title>
        <authorList>
            <person name="Chen W.-M."/>
        </authorList>
    </citation>
    <scope>NUCLEOTIDE SEQUENCE [LARGE SCALE GENOMIC DNA]</scope>
    <source>
        <strain evidence="4">FSY-8</strain>
    </source>
</reference>
<sequence>MIVFGALLSPYVRKVCVALAEKGVDYELKLSRPRNPDPDFLAASPFGKIPAMKHGDYTLADSSAIVAYVDAVWPEPALIPADPKLRGRAIWFDEFSDTILAGSGLKVLFNRYVAPVVFKKEGNEAVAQKGMEELPPIWAYLESQVPEQGWLVDAFSIADLSIASMIRSLEHVDAQPCATLYPRTAAWYQRVCARPSWIQVAAEDSAKG</sequence>
<evidence type="ECO:0000259" key="1">
    <source>
        <dbReference type="PROSITE" id="PS50404"/>
    </source>
</evidence>
<dbReference type="InterPro" id="IPR036249">
    <property type="entry name" value="Thioredoxin-like_sf"/>
</dbReference>
<proteinExistence type="predicted"/>
<dbReference type="InterPro" id="IPR040079">
    <property type="entry name" value="Glutathione_S-Trfase"/>
</dbReference>
<dbReference type="Proteomes" id="UP000753724">
    <property type="component" value="Unassembled WGS sequence"/>
</dbReference>
<dbReference type="CDD" id="cd00299">
    <property type="entry name" value="GST_C_family"/>
    <property type="match status" value="1"/>
</dbReference>
<dbReference type="Gene3D" id="1.20.1050.10">
    <property type="match status" value="1"/>
</dbReference>
<dbReference type="Pfam" id="PF14497">
    <property type="entry name" value="GST_C_3"/>
    <property type="match status" value="1"/>
</dbReference>
<name>A0ABW9XAW7_9SPHN</name>
<dbReference type="InterPro" id="IPR004045">
    <property type="entry name" value="Glutathione_S-Trfase_N"/>
</dbReference>
<dbReference type="PROSITE" id="PS50405">
    <property type="entry name" value="GST_CTER"/>
    <property type="match status" value="1"/>
</dbReference>
<evidence type="ECO:0000313" key="4">
    <source>
        <dbReference type="Proteomes" id="UP000753724"/>
    </source>
</evidence>
<dbReference type="Gene3D" id="3.40.30.10">
    <property type="entry name" value="Glutaredoxin"/>
    <property type="match status" value="1"/>
</dbReference>
<dbReference type="PANTHER" id="PTHR44051:SF8">
    <property type="entry name" value="GLUTATHIONE S-TRANSFERASE GSTA"/>
    <property type="match status" value="1"/>
</dbReference>